<keyword evidence="3" id="KW-1185">Reference proteome</keyword>
<dbReference type="EMBL" id="CP053073">
    <property type="protein sequence ID" value="QJR13791.1"/>
    <property type="molecule type" value="Genomic_DNA"/>
</dbReference>
<accession>A0A6M4H2L1</accession>
<feature type="region of interest" description="Disordered" evidence="1">
    <location>
        <begin position="128"/>
        <end position="151"/>
    </location>
</feature>
<proteinExistence type="predicted"/>
<evidence type="ECO:0000313" key="3">
    <source>
        <dbReference type="Proteomes" id="UP000503096"/>
    </source>
</evidence>
<protein>
    <submittedName>
        <fullName evidence="2">Uncharacterized protein</fullName>
    </submittedName>
</protein>
<dbReference type="KEGG" id="upl:DSM104440_00581"/>
<evidence type="ECO:0000313" key="2">
    <source>
        <dbReference type="EMBL" id="QJR13791.1"/>
    </source>
</evidence>
<dbReference type="InParanoid" id="A0A6M4H2L1"/>
<gene>
    <name evidence="2" type="ORF">DSM104440_00581</name>
</gene>
<evidence type="ECO:0000256" key="1">
    <source>
        <dbReference type="SAM" id="MobiDB-lite"/>
    </source>
</evidence>
<sequence length="422" mass="44993">MQAVSVKHIPDYLPDVPEEDERRWSLPQPLTKFIVLSMLLHTLAVMLFGAPTSGSSQGRALWGTLQVALRSVPPEPGPELKLDRKLPDWSTPAPPPTPAAAPEKPEIAIPPMLDRIITPERELRPPFQVPPPNYPEPAPVPEVAPAPAPAPPERVPAPKIEIPPPRVEVPPVPAPAIPRVAPVAPAVERSLRELPPLAAPTVAAPVIPRVAPVAPSVEPSLRELPPIPATTVAAPKLDALPVVPLPALRSPVEVPAIPLEPVAPIAVPQAAERLPSPAAAPSLKELPAVERAAPHLPDLPASLQREAPIRTEPFPAPVPAPPSQDSSRFRTAPPPSDDPTARALDLDSMRKRAAQITREGSGRKPALPFPLPPVPDKKNALELAIENARKPDCRTAYQGLLFLAAIPLIMNEFGEGNCRWGP</sequence>
<name>A0A6M4H2L1_9PROT</name>
<feature type="compositionally biased region" description="Basic and acidic residues" evidence="1">
    <location>
        <begin position="78"/>
        <end position="87"/>
    </location>
</feature>
<organism evidence="2 3">
    <name type="scientific">Usitatibacter palustris</name>
    <dbReference type="NCBI Taxonomy" id="2732487"/>
    <lineage>
        <taxon>Bacteria</taxon>
        <taxon>Pseudomonadati</taxon>
        <taxon>Pseudomonadota</taxon>
        <taxon>Betaproteobacteria</taxon>
        <taxon>Nitrosomonadales</taxon>
        <taxon>Usitatibacteraceae</taxon>
        <taxon>Usitatibacter</taxon>
    </lineage>
</organism>
<dbReference type="Proteomes" id="UP000503096">
    <property type="component" value="Chromosome"/>
</dbReference>
<dbReference type="RefSeq" id="WP_171160531.1">
    <property type="nucleotide sequence ID" value="NZ_CP053073.1"/>
</dbReference>
<feature type="region of interest" description="Disordered" evidence="1">
    <location>
        <begin position="311"/>
        <end position="373"/>
    </location>
</feature>
<dbReference type="AlphaFoldDB" id="A0A6M4H2L1"/>
<feature type="region of interest" description="Disordered" evidence="1">
    <location>
        <begin position="73"/>
        <end position="108"/>
    </location>
</feature>
<reference evidence="2 3" key="1">
    <citation type="submission" date="2020-04" db="EMBL/GenBank/DDBJ databases">
        <title>Usitatibacter rugosus gen. nov., sp. nov. and Usitatibacter palustris sp. nov., novel members of Usitatibacteraceae fam. nov. within the order Nitrosomonadales isolated from soil.</title>
        <authorList>
            <person name="Huber K.J."/>
            <person name="Neumann-Schaal M."/>
            <person name="Geppert A."/>
            <person name="Luckner M."/>
            <person name="Wanner G."/>
            <person name="Overmann J."/>
        </authorList>
    </citation>
    <scope>NUCLEOTIDE SEQUENCE [LARGE SCALE GENOMIC DNA]</scope>
    <source>
        <strain evidence="2 3">Swamp67</strain>
    </source>
</reference>